<gene>
    <name evidence="3" type="ORF">BUALT_Bualt06G0047100</name>
</gene>
<evidence type="ECO:0000256" key="2">
    <source>
        <dbReference type="ARBA" id="ARBA00023306"/>
    </source>
</evidence>
<dbReference type="EMBL" id="WHWC01000006">
    <property type="protein sequence ID" value="KAG8380736.1"/>
    <property type="molecule type" value="Genomic_DNA"/>
</dbReference>
<dbReference type="GO" id="GO:0004860">
    <property type="term" value="F:protein kinase inhibitor activity"/>
    <property type="evidence" value="ECO:0007669"/>
    <property type="project" value="UniProtKB-KW"/>
</dbReference>
<dbReference type="PANTHER" id="PTHR33142">
    <property type="entry name" value="CYCLIN-DEPENDENT PROTEIN KINASE INHIBITOR SMR13"/>
    <property type="match status" value="1"/>
</dbReference>
<comment type="caution">
    <text evidence="3">The sequence shown here is derived from an EMBL/GenBank/DDBJ whole genome shotgun (WGS) entry which is preliminary data.</text>
</comment>
<dbReference type="InterPro" id="IPR040389">
    <property type="entry name" value="SMR"/>
</dbReference>
<keyword evidence="4" id="KW-1185">Reference proteome</keyword>
<dbReference type="AlphaFoldDB" id="A0AAV6XCZ2"/>
<keyword evidence="1" id="KW-0649">Protein kinase inhibitor</keyword>
<keyword evidence="2" id="KW-0131">Cell cycle</keyword>
<reference evidence="3" key="1">
    <citation type="submission" date="2019-10" db="EMBL/GenBank/DDBJ databases">
        <authorList>
            <person name="Zhang R."/>
            <person name="Pan Y."/>
            <person name="Wang J."/>
            <person name="Ma R."/>
            <person name="Yu S."/>
        </authorList>
    </citation>
    <scope>NUCLEOTIDE SEQUENCE</scope>
    <source>
        <strain evidence="3">LA-IB0</strain>
        <tissue evidence="3">Leaf</tissue>
    </source>
</reference>
<accession>A0AAV6XCZ2</accession>
<dbReference type="Proteomes" id="UP000826271">
    <property type="component" value="Unassembled WGS sequence"/>
</dbReference>
<evidence type="ECO:0000313" key="4">
    <source>
        <dbReference type="Proteomes" id="UP000826271"/>
    </source>
</evidence>
<evidence type="ECO:0000256" key="1">
    <source>
        <dbReference type="ARBA" id="ARBA00023013"/>
    </source>
</evidence>
<name>A0AAV6XCZ2_9LAMI</name>
<dbReference type="GO" id="GO:0032875">
    <property type="term" value="P:regulation of DNA endoreduplication"/>
    <property type="evidence" value="ECO:0007669"/>
    <property type="project" value="InterPro"/>
</dbReference>
<organism evidence="3 4">
    <name type="scientific">Buddleja alternifolia</name>
    <dbReference type="NCBI Taxonomy" id="168488"/>
    <lineage>
        <taxon>Eukaryota</taxon>
        <taxon>Viridiplantae</taxon>
        <taxon>Streptophyta</taxon>
        <taxon>Embryophyta</taxon>
        <taxon>Tracheophyta</taxon>
        <taxon>Spermatophyta</taxon>
        <taxon>Magnoliopsida</taxon>
        <taxon>eudicotyledons</taxon>
        <taxon>Gunneridae</taxon>
        <taxon>Pentapetalae</taxon>
        <taxon>asterids</taxon>
        <taxon>lamiids</taxon>
        <taxon>Lamiales</taxon>
        <taxon>Scrophulariaceae</taxon>
        <taxon>Buddlejeae</taxon>
        <taxon>Buddleja</taxon>
    </lineage>
</organism>
<proteinExistence type="predicted"/>
<evidence type="ECO:0000313" key="3">
    <source>
        <dbReference type="EMBL" id="KAG8380736.1"/>
    </source>
</evidence>
<dbReference type="GO" id="GO:0005634">
    <property type="term" value="C:nucleus"/>
    <property type="evidence" value="ECO:0007669"/>
    <property type="project" value="TreeGrafter"/>
</dbReference>
<dbReference type="PANTHER" id="PTHR33142:SF15">
    <property type="entry name" value="CYCLIN-DEPENDENT PROTEIN KINASE INHIBITOR SMR4"/>
    <property type="match status" value="1"/>
</dbReference>
<protein>
    <submittedName>
        <fullName evidence="3">Uncharacterized protein</fullName>
    </submittedName>
</protein>
<sequence length="145" mass="15957">MDVEAEEEYVCRTPQHARCKIPAATVCPVAPRKKQQAVCLKQQHTDPPKDGYFKTPDIELFFALASTRKATSSHSPTLSYPCVVRRLKMSNGLGRVAGWRPVPAWPRPSMARPVSIFGRTGPAQTVLHGPGWADIIEQGRAGPIK</sequence>